<dbReference type="EMBL" id="CM007382">
    <property type="protein sequence ID" value="ONK78660.1"/>
    <property type="molecule type" value="Genomic_DNA"/>
</dbReference>
<dbReference type="GO" id="GO:0005811">
    <property type="term" value="C:lipid droplet"/>
    <property type="evidence" value="ECO:0007669"/>
    <property type="project" value="EnsemblPlants"/>
</dbReference>
<dbReference type="PANTHER" id="PTHR33732">
    <property type="entry name" value="REF/SRPP-LIKE PROTEIN OS05G0151300/LOC_OS05G05940"/>
    <property type="match status" value="1"/>
</dbReference>
<comment type="similarity">
    <text evidence="1">Belongs to the REF/SRPP family.</text>
</comment>
<dbReference type="GO" id="GO:0034389">
    <property type="term" value="P:lipid droplet organization"/>
    <property type="evidence" value="ECO:0007669"/>
    <property type="project" value="EnsemblPlants"/>
</dbReference>
<dbReference type="Gramene" id="ONK78660">
    <property type="protein sequence ID" value="ONK78660"/>
    <property type="gene ID" value="A4U43_C02F21120"/>
</dbReference>
<organism evidence="2 3">
    <name type="scientific">Asparagus officinalis</name>
    <name type="common">Garden asparagus</name>
    <dbReference type="NCBI Taxonomy" id="4686"/>
    <lineage>
        <taxon>Eukaryota</taxon>
        <taxon>Viridiplantae</taxon>
        <taxon>Streptophyta</taxon>
        <taxon>Embryophyta</taxon>
        <taxon>Tracheophyta</taxon>
        <taxon>Spermatophyta</taxon>
        <taxon>Magnoliopsida</taxon>
        <taxon>Liliopsida</taxon>
        <taxon>Asparagales</taxon>
        <taxon>Asparagaceae</taxon>
        <taxon>Asparagoideae</taxon>
        <taxon>Asparagus</taxon>
    </lineage>
</organism>
<dbReference type="GO" id="GO:0045927">
    <property type="term" value="P:positive regulation of growth"/>
    <property type="evidence" value="ECO:0007669"/>
    <property type="project" value="EnsemblPlants"/>
</dbReference>
<dbReference type="OMA" id="YNQTVCY"/>
<dbReference type="PANTHER" id="PTHR33732:SF9">
    <property type="entry name" value="REF_SRPP-LIKE PROTEIN OS05G0151300_LOC_OS05G05940"/>
    <property type="match status" value="1"/>
</dbReference>
<dbReference type="Proteomes" id="UP000243459">
    <property type="component" value="Chromosome 2"/>
</dbReference>
<proteinExistence type="inferred from homology"/>
<evidence type="ECO:0000256" key="1">
    <source>
        <dbReference type="ARBA" id="ARBA00009737"/>
    </source>
</evidence>
<gene>
    <name evidence="2" type="ORF">A4U43_C02F21120</name>
</gene>
<evidence type="ECO:0000313" key="2">
    <source>
        <dbReference type="EMBL" id="ONK78660.1"/>
    </source>
</evidence>
<evidence type="ECO:0008006" key="4">
    <source>
        <dbReference type="Google" id="ProtNLM"/>
    </source>
</evidence>
<reference evidence="3" key="1">
    <citation type="journal article" date="2017" name="Nat. Commun.">
        <title>The asparagus genome sheds light on the origin and evolution of a young Y chromosome.</title>
        <authorList>
            <person name="Harkess A."/>
            <person name="Zhou J."/>
            <person name="Xu C."/>
            <person name="Bowers J.E."/>
            <person name="Van der Hulst R."/>
            <person name="Ayyampalayam S."/>
            <person name="Mercati F."/>
            <person name="Riccardi P."/>
            <person name="McKain M.R."/>
            <person name="Kakrana A."/>
            <person name="Tang H."/>
            <person name="Ray J."/>
            <person name="Groenendijk J."/>
            <person name="Arikit S."/>
            <person name="Mathioni S.M."/>
            <person name="Nakano M."/>
            <person name="Shan H."/>
            <person name="Telgmann-Rauber A."/>
            <person name="Kanno A."/>
            <person name="Yue Z."/>
            <person name="Chen H."/>
            <person name="Li W."/>
            <person name="Chen Y."/>
            <person name="Xu X."/>
            <person name="Zhang Y."/>
            <person name="Luo S."/>
            <person name="Chen H."/>
            <person name="Gao J."/>
            <person name="Mao Z."/>
            <person name="Pires J.C."/>
            <person name="Luo M."/>
            <person name="Kudrna D."/>
            <person name="Wing R.A."/>
            <person name="Meyers B.C."/>
            <person name="Yi K."/>
            <person name="Kong H."/>
            <person name="Lavrijsen P."/>
            <person name="Sunseri F."/>
            <person name="Falavigna A."/>
            <person name="Ye Y."/>
            <person name="Leebens-Mack J.H."/>
            <person name="Chen G."/>
        </authorList>
    </citation>
    <scope>NUCLEOTIDE SEQUENCE [LARGE SCALE GENOMIC DNA]</scope>
    <source>
        <strain evidence="3">cv. DH0086</strain>
    </source>
</reference>
<evidence type="ECO:0000313" key="3">
    <source>
        <dbReference type="Proteomes" id="UP000243459"/>
    </source>
</evidence>
<dbReference type="GO" id="GO:1902584">
    <property type="term" value="P:positive regulation of response to water deprivation"/>
    <property type="evidence" value="ECO:0007669"/>
    <property type="project" value="EnsemblPlants"/>
</dbReference>
<protein>
    <recommendedName>
        <fullName evidence="4">Stress-related protein</fullName>
    </recommendedName>
</protein>
<dbReference type="GO" id="GO:0019915">
    <property type="term" value="P:lipid storage"/>
    <property type="evidence" value="ECO:0007669"/>
    <property type="project" value="EnsemblPlants"/>
</dbReference>
<name>A0A5P1FPT7_ASPOF</name>
<keyword evidence="3" id="KW-1185">Reference proteome</keyword>
<dbReference type="AlphaFoldDB" id="A0A5P1FPT7"/>
<dbReference type="GO" id="GO:0080186">
    <property type="term" value="P:developmental vegetative growth"/>
    <property type="evidence" value="ECO:0007669"/>
    <property type="project" value="EnsemblPlants"/>
</dbReference>
<dbReference type="OrthoDB" id="1905464at2759"/>
<dbReference type="Pfam" id="PF05755">
    <property type="entry name" value="REF"/>
    <property type="match status" value="1"/>
</dbReference>
<sequence>MAESEVESDQISVETDQTKMTEEERLQYLEFVHLATIQALMYVSRLYGFARENSGPLKPGVKTVEGTVKAVVGPVYEKFSSVPLDVLKFVDRKVGDAVEEIDRHVPSLIKEASTQAYTAAQKAPVLARSLSNEVQRTGVVGTAKELARAAISKAEPTAKSLYVKCEPVAEQYAVSTWRSLNKLPVFPQVAGMVIPTAARWTERYNRAVCYSAEKGYPVAGYLPVVPTERIAKVFGGEEKGKRVE</sequence>
<dbReference type="InterPro" id="IPR008802">
    <property type="entry name" value="REF"/>
</dbReference>
<accession>A0A5P1FPT7</accession>